<dbReference type="Pfam" id="PF08486">
    <property type="entry name" value="SpoIID"/>
    <property type="match status" value="1"/>
</dbReference>
<evidence type="ECO:0000313" key="3">
    <source>
        <dbReference type="EMBL" id="PKG28394.1"/>
    </source>
</evidence>
<dbReference type="InterPro" id="IPR013693">
    <property type="entry name" value="SpoIID/LytB_N"/>
</dbReference>
<dbReference type="EMBL" id="PISD01000030">
    <property type="protein sequence ID" value="PKG28394.1"/>
    <property type="molecule type" value="Genomic_DNA"/>
</dbReference>
<accession>A0A2N0ZFW0</accession>
<dbReference type="PANTHER" id="PTHR30032:SF4">
    <property type="entry name" value="AMIDASE ENHANCER"/>
    <property type="match status" value="1"/>
</dbReference>
<dbReference type="PANTHER" id="PTHR30032">
    <property type="entry name" value="N-ACETYLMURAMOYL-L-ALANINE AMIDASE-RELATED"/>
    <property type="match status" value="1"/>
</dbReference>
<dbReference type="InterPro" id="IPR051922">
    <property type="entry name" value="Bact_Sporulation_Assoc"/>
</dbReference>
<evidence type="ECO:0000259" key="2">
    <source>
        <dbReference type="Pfam" id="PF08486"/>
    </source>
</evidence>
<dbReference type="InterPro" id="IPR013486">
    <property type="entry name" value="SpoIID/LytB"/>
</dbReference>
<protein>
    <submittedName>
        <fullName evidence="3">Stage II sporulation protein D</fullName>
    </submittedName>
</protein>
<dbReference type="NCBIfam" id="TIGR02669">
    <property type="entry name" value="SpoIID_LytB"/>
    <property type="match status" value="1"/>
</dbReference>
<sequence length="342" mass="37814">MTKFKPLVVVASLLFAVTLLIPAMLVLPFSGEKSSGEPKAESKEKVDENIPQTSMEPGMDVSVYRMNSKEVETHPFEEYLVGVVAAEMPAEFEKEALKAQALAARTYIIQHMMQGKDSDVPSGAIVTDSTNHQVFKNNEELKKQWKGDYDWKLARIQEAVRATSGQILTYDGNPITAAFFSTSNGYTENAESVWPNATPYLKSVESPWDIDTPKFTDEKVISIGEFEKKLGVKVPAGNEIGKFIEKTAGNRVGQVDINGTVIKGTDIRTKLDLKSTDFTWKRNGDQIVIRTKGYGHGVGMSQYGANGMAAEGKNYTEIVSHYYKDVEISKSDTMLAKMTAKK</sequence>
<keyword evidence="4" id="KW-1185">Reference proteome</keyword>
<comment type="caution">
    <text evidence="3">The sequence shown here is derived from an EMBL/GenBank/DDBJ whole genome shotgun (WGS) entry which is preliminary data.</text>
</comment>
<evidence type="ECO:0000313" key="4">
    <source>
        <dbReference type="Proteomes" id="UP000233343"/>
    </source>
</evidence>
<gene>
    <name evidence="3" type="primary">spoIID</name>
    <name evidence="3" type="ORF">CWS20_14400</name>
</gene>
<dbReference type="GO" id="GO:0030435">
    <property type="term" value="P:sporulation resulting in formation of a cellular spore"/>
    <property type="evidence" value="ECO:0007669"/>
    <property type="project" value="InterPro"/>
</dbReference>
<feature type="domain" description="Sporulation stage II protein D amidase enhancer LytB N-terminal" evidence="2">
    <location>
        <begin position="67"/>
        <end position="170"/>
    </location>
</feature>
<dbReference type="AlphaFoldDB" id="A0A2N0ZFW0"/>
<dbReference type="GO" id="GO:0030288">
    <property type="term" value="C:outer membrane-bounded periplasmic space"/>
    <property type="evidence" value="ECO:0007669"/>
    <property type="project" value="TreeGrafter"/>
</dbReference>
<dbReference type="RefSeq" id="WP_066189241.1">
    <property type="nucleotide sequence ID" value="NZ_JAFDQP010000001.1"/>
</dbReference>
<dbReference type="Proteomes" id="UP000233343">
    <property type="component" value="Unassembled WGS sequence"/>
</dbReference>
<dbReference type="InterPro" id="IPR014225">
    <property type="entry name" value="Spore_II_D_firmicutes"/>
</dbReference>
<name>A0A2N0ZFW0_9BACI</name>
<organism evidence="3 4">
    <name type="scientific">Cytobacillus horneckiae</name>
    <dbReference type="NCBI Taxonomy" id="549687"/>
    <lineage>
        <taxon>Bacteria</taxon>
        <taxon>Bacillati</taxon>
        <taxon>Bacillota</taxon>
        <taxon>Bacilli</taxon>
        <taxon>Bacillales</taxon>
        <taxon>Bacillaceae</taxon>
        <taxon>Cytobacillus</taxon>
    </lineage>
</organism>
<reference evidence="3 4" key="1">
    <citation type="journal article" date="2010" name="Int. J. Syst. Evol. Microbiol.">
        <title>Bacillus horneckiae sp. nov., isolated from a spacecraft-assembly clean room.</title>
        <authorList>
            <person name="Vaishampayan P."/>
            <person name="Probst A."/>
            <person name="Krishnamurthi S."/>
            <person name="Ghosh S."/>
            <person name="Osman S."/>
            <person name="McDowall A."/>
            <person name="Ruckmani A."/>
            <person name="Mayilraj S."/>
            <person name="Venkateswaran K."/>
        </authorList>
    </citation>
    <scope>NUCLEOTIDE SEQUENCE [LARGE SCALE GENOMIC DNA]</scope>
    <source>
        <strain evidence="4">1PO1SC</strain>
    </source>
</reference>
<evidence type="ECO:0000256" key="1">
    <source>
        <dbReference type="SAM" id="MobiDB-lite"/>
    </source>
</evidence>
<dbReference type="NCBIfam" id="TIGR02870">
    <property type="entry name" value="spore_II_D"/>
    <property type="match status" value="1"/>
</dbReference>
<feature type="region of interest" description="Disordered" evidence="1">
    <location>
        <begin position="32"/>
        <end position="54"/>
    </location>
</feature>
<feature type="compositionally biased region" description="Basic and acidic residues" evidence="1">
    <location>
        <begin position="34"/>
        <end position="48"/>
    </location>
</feature>
<proteinExistence type="predicted"/>